<dbReference type="SUPFAM" id="SSF81901">
    <property type="entry name" value="HCP-like"/>
    <property type="match status" value="2"/>
</dbReference>
<dbReference type="Gene3D" id="1.25.40.10">
    <property type="entry name" value="Tetratricopeptide repeat domain"/>
    <property type="match status" value="2"/>
</dbReference>
<evidence type="ECO:0000313" key="3">
    <source>
        <dbReference type="Proteomes" id="UP000247702"/>
    </source>
</evidence>
<feature type="domain" description="Protein kinase" evidence="1">
    <location>
        <begin position="255"/>
        <end position="535"/>
    </location>
</feature>
<keyword evidence="3" id="KW-1185">Reference proteome</keyword>
<name>A0A2Z6RRK4_9GLOM</name>
<dbReference type="InterPro" id="IPR000719">
    <property type="entry name" value="Prot_kinase_dom"/>
</dbReference>
<gene>
    <name evidence="2" type="ORF">RclHR1_03430002</name>
</gene>
<dbReference type="Pfam" id="PF07714">
    <property type="entry name" value="PK_Tyr_Ser-Thr"/>
    <property type="match status" value="1"/>
</dbReference>
<dbReference type="AlphaFoldDB" id="A0A2Z6RRK4"/>
<sequence length="617" mass="72647">MFILALCYENGEGTEVDLEKAFCWYQKAAENGNAKAMFNLALCYENGEGTEVDLEKAFCWYQKAAENGDTNAMFILSLCYENGEGYRSGPGKSLYWYQKAQRMVMQKQCLIWPFVMKMERGQKWTWEKPFAEVDLKKTFCWYQKAAENGDAKAMFNLALCYENGKGTEVDMGKAFCWYQKAAEDGNISFNNRFCNKCKQLFTNYKWCQQCNSKQFQQDFSNWSSKNKYIDKFIQEAQLNAKNNYEVLEWIPYNKLLNINYYDKGGFSEIYKAIWLDGPIDSWNFEKQQWNRWNFQTGYDVILKILNNSSNINDKFLNEWKYHYNCQKNSFSKFIQFFGITQDPYNLNYIIVMSYAKKGNLRKCLSDIIKLKWQDKLQLLIKIILGLKVIHESNLIHSDLHDGNILMSDNHNELFIIDLGLCKPINDLQTSDKENNEIYGVMPYIAPEVLRKKPYTPASDIYSLSIIMWEFTSGIPPFNDRAHDHQLIYDICKSKRPKIIRNTPKCYVDLMKRCWDSNPSNRPIITELEHEVSEWIRCISKFYKINRDGNHMYKVSDVNDKLYNDMLEFVKANNTLVQEQTNVSTIIQPHSQAYYTSRNITKFLVKEDSECFECIIKV</sequence>
<dbReference type="SMART" id="SM00671">
    <property type="entry name" value="SEL1"/>
    <property type="match status" value="4"/>
</dbReference>
<dbReference type="Pfam" id="PF08238">
    <property type="entry name" value="Sel1"/>
    <property type="match status" value="5"/>
</dbReference>
<dbReference type="PANTHER" id="PTHR45011:SF1">
    <property type="entry name" value="DAP3-BINDING CELL DEATH ENHANCER 1"/>
    <property type="match status" value="1"/>
</dbReference>
<evidence type="ECO:0000259" key="1">
    <source>
        <dbReference type="PROSITE" id="PS50011"/>
    </source>
</evidence>
<dbReference type="EMBL" id="BEXD01002702">
    <property type="protein sequence ID" value="GBB99141.1"/>
    <property type="molecule type" value="Genomic_DNA"/>
</dbReference>
<dbReference type="InterPro" id="IPR052748">
    <property type="entry name" value="ISR_Activator"/>
</dbReference>
<dbReference type="InterPro" id="IPR011990">
    <property type="entry name" value="TPR-like_helical_dom_sf"/>
</dbReference>
<evidence type="ECO:0000313" key="2">
    <source>
        <dbReference type="EMBL" id="GBB99141.1"/>
    </source>
</evidence>
<comment type="caution">
    <text evidence="2">The sequence shown here is derived from an EMBL/GenBank/DDBJ whole genome shotgun (WGS) entry which is preliminary data.</text>
</comment>
<reference evidence="2 3" key="1">
    <citation type="submission" date="2017-11" db="EMBL/GenBank/DDBJ databases">
        <title>The genome of Rhizophagus clarus HR1 reveals common genetic basis of auxotrophy among arbuscular mycorrhizal fungi.</title>
        <authorList>
            <person name="Kobayashi Y."/>
        </authorList>
    </citation>
    <scope>NUCLEOTIDE SEQUENCE [LARGE SCALE GENOMIC DNA]</scope>
    <source>
        <strain evidence="2 3">HR1</strain>
    </source>
</reference>
<dbReference type="InterPro" id="IPR006597">
    <property type="entry name" value="Sel1-like"/>
</dbReference>
<dbReference type="GO" id="GO:0004672">
    <property type="term" value="F:protein kinase activity"/>
    <property type="evidence" value="ECO:0007669"/>
    <property type="project" value="InterPro"/>
</dbReference>
<dbReference type="PANTHER" id="PTHR45011">
    <property type="entry name" value="DAP3-BINDING CELL DEATH ENHANCER 1"/>
    <property type="match status" value="1"/>
</dbReference>
<protein>
    <recommendedName>
        <fullName evidence="1">Protein kinase domain-containing protein</fullName>
    </recommendedName>
</protein>
<dbReference type="GO" id="GO:0005524">
    <property type="term" value="F:ATP binding"/>
    <property type="evidence" value="ECO:0007669"/>
    <property type="project" value="InterPro"/>
</dbReference>
<dbReference type="InterPro" id="IPR001245">
    <property type="entry name" value="Ser-Thr/Tyr_kinase_cat_dom"/>
</dbReference>
<dbReference type="Gene3D" id="1.10.510.10">
    <property type="entry name" value="Transferase(Phosphotransferase) domain 1"/>
    <property type="match status" value="1"/>
</dbReference>
<proteinExistence type="predicted"/>
<accession>A0A2Z6RRK4</accession>
<dbReference type="SUPFAM" id="SSF56112">
    <property type="entry name" value="Protein kinase-like (PK-like)"/>
    <property type="match status" value="1"/>
</dbReference>
<dbReference type="PROSITE" id="PS50011">
    <property type="entry name" value="PROTEIN_KINASE_DOM"/>
    <property type="match status" value="1"/>
</dbReference>
<organism evidence="2 3">
    <name type="scientific">Rhizophagus clarus</name>
    <dbReference type="NCBI Taxonomy" id="94130"/>
    <lineage>
        <taxon>Eukaryota</taxon>
        <taxon>Fungi</taxon>
        <taxon>Fungi incertae sedis</taxon>
        <taxon>Mucoromycota</taxon>
        <taxon>Glomeromycotina</taxon>
        <taxon>Glomeromycetes</taxon>
        <taxon>Glomerales</taxon>
        <taxon>Glomeraceae</taxon>
        <taxon>Rhizophagus</taxon>
    </lineage>
</organism>
<dbReference type="Proteomes" id="UP000247702">
    <property type="component" value="Unassembled WGS sequence"/>
</dbReference>
<dbReference type="InterPro" id="IPR011009">
    <property type="entry name" value="Kinase-like_dom_sf"/>
</dbReference>